<dbReference type="InterPro" id="IPR045518">
    <property type="entry name" value="2EXR"/>
</dbReference>
<evidence type="ECO:0000313" key="3">
    <source>
        <dbReference type="EMBL" id="CZR67215.1"/>
    </source>
</evidence>
<proteinExistence type="predicted"/>
<dbReference type="Pfam" id="PF20150">
    <property type="entry name" value="2EXR"/>
    <property type="match status" value="1"/>
</dbReference>
<feature type="region of interest" description="Disordered" evidence="1">
    <location>
        <begin position="82"/>
        <end position="117"/>
    </location>
</feature>
<reference evidence="3 4" key="1">
    <citation type="submission" date="2016-03" db="EMBL/GenBank/DDBJ databases">
        <authorList>
            <person name="Ploux O."/>
        </authorList>
    </citation>
    <scope>NUCLEOTIDE SEQUENCE [LARGE SCALE GENOMIC DNA]</scope>
    <source>
        <strain evidence="3 4">UAMH 11012</strain>
    </source>
</reference>
<dbReference type="EMBL" id="FJOG01000042">
    <property type="protein sequence ID" value="CZR67215.1"/>
    <property type="molecule type" value="Genomic_DNA"/>
</dbReference>
<accession>A0A1L7XQC5</accession>
<gene>
    <name evidence="3" type="ORF">PAC_17114</name>
</gene>
<protein>
    <recommendedName>
        <fullName evidence="2">2EXR domain-containing protein</fullName>
    </recommendedName>
</protein>
<feature type="domain" description="2EXR" evidence="2">
    <location>
        <begin position="27"/>
        <end position="92"/>
    </location>
</feature>
<organism evidence="3 4">
    <name type="scientific">Phialocephala subalpina</name>
    <dbReference type="NCBI Taxonomy" id="576137"/>
    <lineage>
        <taxon>Eukaryota</taxon>
        <taxon>Fungi</taxon>
        <taxon>Dikarya</taxon>
        <taxon>Ascomycota</taxon>
        <taxon>Pezizomycotina</taxon>
        <taxon>Leotiomycetes</taxon>
        <taxon>Helotiales</taxon>
        <taxon>Mollisiaceae</taxon>
        <taxon>Phialocephala</taxon>
        <taxon>Phialocephala fortinii species complex</taxon>
    </lineage>
</organism>
<feature type="region of interest" description="Disordered" evidence="1">
    <location>
        <begin position="132"/>
        <end position="151"/>
    </location>
</feature>
<dbReference type="AlphaFoldDB" id="A0A1L7XQC5"/>
<dbReference type="PANTHER" id="PTHR35910:SF1">
    <property type="entry name" value="2EXR DOMAIN-CONTAINING PROTEIN"/>
    <property type="match status" value="1"/>
</dbReference>
<name>A0A1L7XQC5_9HELO</name>
<evidence type="ECO:0000259" key="2">
    <source>
        <dbReference type="Pfam" id="PF20150"/>
    </source>
</evidence>
<keyword evidence="4" id="KW-1185">Reference proteome</keyword>
<evidence type="ECO:0000313" key="4">
    <source>
        <dbReference type="Proteomes" id="UP000184330"/>
    </source>
</evidence>
<evidence type="ECO:0000256" key="1">
    <source>
        <dbReference type="SAM" id="MobiDB-lite"/>
    </source>
</evidence>
<dbReference type="Proteomes" id="UP000184330">
    <property type="component" value="Unassembled WGS sequence"/>
</dbReference>
<dbReference type="PANTHER" id="PTHR35910">
    <property type="entry name" value="2EXR DOMAIN-CONTAINING PROTEIN"/>
    <property type="match status" value="1"/>
</dbReference>
<feature type="compositionally biased region" description="Basic residues" evidence="1">
    <location>
        <begin position="139"/>
        <end position="151"/>
    </location>
</feature>
<sequence>MSDVQNASRSASSSAVIAGRPSIPTTFKSFQKLPIELRLIIWNLALPGPRVVEIEWSKRTDSRFCPTDSSYTPCAFFQACKESRESTAGSPLPSSRKRKRGREPPNEEDPPSPSEVRYLSQACSKHMLTLCPGRGKQASTKKIKAAKKTSA</sequence>
<dbReference type="OrthoDB" id="3513892at2759"/>